<dbReference type="Proteomes" id="UP000531251">
    <property type="component" value="Unassembled WGS sequence"/>
</dbReference>
<evidence type="ECO:0000313" key="4">
    <source>
        <dbReference type="Proteomes" id="UP000531251"/>
    </source>
</evidence>
<dbReference type="NCBIfam" id="NF035944">
    <property type="entry name" value="PEPxxWA-CTERM"/>
    <property type="match status" value="1"/>
</dbReference>
<name>A0A7X5Y040_9SPHN</name>
<evidence type="ECO:0000256" key="1">
    <source>
        <dbReference type="SAM" id="SignalP"/>
    </source>
</evidence>
<comment type="caution">
    <text evidence="3">The sequence shown here is derived from an EMBL/GenBank/DDBJ whole genome shotgun (WGS) entry which is preliminary data.</text>
</comment>
<dbReference type="AlphaFoldDB" id="A0A7X5Y040"/>
<sequence length="182" mass="18627">MINKLLPALGAIAAVVSFSGAAQATTVVTTNYTGANMNIAPGTDGTYSADFGKSGIEAGDFEHIYTFTLPAYLTGSASINTSAVKLKAANDLDLFSVVFNGVALTGTYGGLNEAVFANDVPIIAGKENTIVIKGMSRGNGSYGAQATFAPVPEPASWAMMIGGFAFVGGALRRRNTARVAFA</sequence>
<dbReference type="InterPro" id="IPR013424">
    <property type="entry name" value="Ice-binding_C"/>
</dbReference>
<dbReference type="RefSeq" id="WP_125973679.1">
    <property type="nucleotide sequence ID" value="NZ_BAAADY010000013.1"/>
</dbReference>
<proteinExistence type="predicted"/>
<dbReference type="NCBIfam" id="TIGR02595">
    <property type="entry name" value="PEP_CTERM"/>
    <property type="match status" value="1"/>
</dbReference>
<dbReference type="EMBL" id="JAATJB010000004">
    <property type="protein sequence ID" value="NJB97280.1"/>
    <property type="molecule type" value="Genomic_DNA"/>
</dbReference>
<feature type="chain" id="PRO_5030512163" description="Ice-binding protein C-terminal domain-containing protein" evidence="1">
    <location>
        <begin position="25"/>
        <end position="182"/>
    </location>
</feature>
<dbReference type="NCBIfam" id="NF038126">
    <property type="entry name" value="PEP_CTERM_FxDxF"/>
    <property type="match status" value="1"/>
</dbReference>
<organism evidence="3 4">
    <name type="scientific">Sphingomonas trueperi</name>
    <dbReference type="NCBI Taxonomy" id="53317"/>
    <lineage>
        <taxon>Bacteria</taxon>
        <taxon>Pseudomonadati</taxon>
        <taxon>Pseudomonadota</taxon>
        <taxon>Alphaproteobacteria</taxon>
        <taxon>Sphingomonadales</taxon>
        <taxon>Sphingomonadaceae</taxon>
        <taxon>Sphingomonas</taxon>
    </lineage>
</organism>
<evidence type="ECO:0000259" key="2">
    <source>
        <dbReference type="Pfam" id="PF07589"/>
    </source>
</evidence>
<gene>
    <name evidence="3" type="ORF">GGR89_001592</name>
</gene>
<protein>
    <recommendedName>
        <fullName evidence="2">Ice-binding protein C-terminal domain-containing protein</fullName>
    </recommendedName>
</protein>
<evidence type="ECO:0000313" key="3">
    <source>
        <dbReference type="EMBL" id="NJB97280.1"/>
    </source>
</evidence>
<accession>A0A7X5Y040</accession>
<keyword evidence="4" id="KW-1185">Reference proteome</keyword>
<feature type="signal peptide" evidence="1">
    <location>
        <begin position="1"/>
        <end position="24"/>
    </location>
</feature>
<feature type="domain" description="Ice-binding protein C-terminal" evidence="2">
    <location>
        <begin position="150"/>
        <end position="174"/>
    </location>
</feature>
<dbReference type="Pfam" id="PF07589">
    <property type="entry name" value="PEP-CTERM"/>
    <property type="match status" value="1"/>
</dbReference>
<keyword evidence="1" id="KW-0732">Signal</keyword>
<reference evidence="3 4" key="1">
    <citation type="submission" date="2020-03" db="EMBL/GenBank/DDBJ databases">
        <title>Genomic Encyclopedia of Type Strains, Phase IV (KMG-IV): sequencing the most valuable type-strain genomes for metagenomic binning, comparative biology and taxonomic classification.</title>
        <authorList>
            <person name="Goeker M."/>
        </authorList>
    </citation>
    <scope>NUCLEOTIDE SEQUENCE [LARGE SCALE GENOMIC DNA]</scope>
    <source>
        <strain evidence="3 4">DSM 7225</strain>
    </source>
</reference>